<feature type="binding site" evidence="4">
    <location>
        <position position="129"/>
    </location>
    <ligand>
        <name>substrate</name>
    </ligand>
</feature>
<evidence type="ECO:0000259" key="8">
    <source>
        <dbReference type="Pfam" id="PF00056"/>
    </source>
</evidence>
<feature type="active site" description="Proton acceptor" evidence="3">
    <location>
        <position position="223"/>
    </location>
</feature>
<feature type="binding site" evidence="4">
    <location>
        <position position="135"/>
    </location>
    <ligand>
        <name>substrate</name>
    </ligand>
</feature>
<dbReference type="eggNOG" id="COG0039">
    <property type="taxonomic scope" value="Bacteria"/>
</dbReference>
<gene>
    <name evidence="10" type="primary">mdh</name>
    <name evidence="10" type="ORF">HMPREF9420_2340</name>
</gene>
<dbReference type="Gene3D" id="3.40.50.720">
    <property type="entry name" value="NAD(P)-binding Rossmann-like Domain"/>
    <property type="match status" value="1"/>
</dbReference>
<protein>
    <submittedName>
        <fullName evidence="10">Lactate/malate dehydrogenase, NAD binding domain protein</fullName>
        <ecNumber evidence="10">1.1.1.40</ecNumber>
    </submittedName>
</protein>
<dbReference type="Proteomes" id="UP000003874">
    <property type="component" value="Unassembled WGS sequence"/>
</dbReference>
<accession>E6MS72</accession>
<feature type="binding site" evidence="4">
    <location>
        <position position="168"/>
    </location>
    <ligand>
        <name>substrate</name>
    </ligand>
</feature>
<evidence type="ECO:0000256" key="4">
    <source>
        <dbReference type="PIRSR" id="PIRSR000102-2"/>
    </source>
</evidence>
<dbReference type="InterPro" id="IPR001236">
    <property type="entry name" value="Lactate/malate_DH_N"/>
</dbReference>
<evidence type="ECO:0000256" key="5">
    <source>
        <dbReference type="PIRSR" id="PIRSR000102-3"/>
    </source>
</evidence>
<evidence type="ECO:0000256" key="3">
    <source>
        <dbReference type="PIRSR" id="PIRSR000102-1"/>
    </source>
</evidence>
<feature type="binding site" evidence="5">
    <location>
        <position position="142"/>
    </location>
    <ligand>
        <name>NAD(+)</name>
        <dbReference type="ChEBI" id="CHEBI:57540"/>
    </ligand>
</feature>
<keyword evidence="7" id="KW-0472">Membrane</keyword>
<evidence type="ECO:0000256" key="1">
    <source>
        <dbReference type="ARBA" id="ARBA00009613"/>
    </source>
</evidence>
<feature type="binding site" evidence="5">
    <location>
        <position position="82"/>
    </location>
    <ligand>
        <name>NAD(+)</name>
        <dbReference type="ChEBI" id="CHEBI:57540"/>
    </ligand>
</feature>
<evidence type="ECO:0000259" key="9">
    <source>
        <dbReference type="Pfam" id="PF02866"/>
    </source>
</evidence>
<dbReference type="Pfam" id="PF02866">
    <property type="entry name" value="Ldh_1_C"/>
    <property type="match status" value="1"/>
</dbReference>
<keyword evidence="2 6" id="KW-0560">Oxidoreductase</keyword>
<dbReference type="EC" id="1.1.1.40" evidence="10"/>
<feature type="transmembrane region" description="Helical" evidence="7">
    <location>
        <begin position="16"/>
        <end position="35"/>
    </location>
</feature>
<comment type="caution">
    <text evidence="10">The sequence shown here is derived from an EMBL/GenBank/DDBJ whole genome shotgun (WGS) entry which is preliminary data.</text>
</comment>
<dbReference type="InterPro" id="IPR010945">
    <property type="entry name" value="Malate_DH_type2"/>
</dbReference>
<feature type="domain" description="Lactate/malate dehydrogenase N-terminal" evidence="8">
    <location>
        <begin position="51"/>
        <end position="188"/>
    </location>
</feature>
<feature type="binding site" evidence="5">
    <location>
        <begin position="56"/>
        <end position="62"/>
    </location>
    <ligand>
        <name>NAD(+)</name>
        <dbReference type="ChEBI" id="CHEBI:57540"/>
    </ligand>
</feature>
<dbReference type="InterPro" id="IPR022383">
    <property type="entry name" value="Lactate/malate_DH_C"/>
</dbReference>
<dbReference type="HOGENOM" id="CLU_045401_2_0_10"/>
<dbReference type="GO" id="GO:0004473">
    <property type="term" value="F:malate dehydrogenase (decarboxylating) (NADP+) activity"/>
    <property type="evidence" value="ECO:0007669"/>
    <property type="project" value="UniProtKB-EC"/>
</dbReference>
<dbReference type="PANTHER" id="PTHR23382">
    <property type="entry name" value="MALATE DEHYDROGENASE"/>
    <property type="match status" value="1"/>
</dbReference>
<feature type="domain" description="Lactate/malate dehydrogenase C-terminal" evidence="9">
    <location>
        <begin position="193"/>
        <end position="354"/>
    </location>
</feature>
<reference evidence="10 11" key="1">
    <citation type="submission" date="2010-12" db="EMBL/GenBank/DDBJ databases">
        <authorList>
            <person name="Muzny D."/>
            <person name="Qin X."/>
            <person name="Deng J."/>
            <person name="Jiang H."/>
            <person name="Liu Y."/>
            <person name="Qu J."/>
            <person name="Song X.-Z."/>
            <person name="Zhang L."/>
            <person name="Thornton R."/>
            <person name="Coyle M."/>
            <person name="Francisco L."/>
            <person name="Jackson L."/>
            <person name="Javaid M."/>
            <person name="Korchina V."/>
            <person name="Kovar C."/>
            <person name="Mata R."/>
            <person name="Mathew T."/>
            <person name="Ngo R."/>
            <person name="Nguyen L."/>
            <person name="Nguyen N."/>
            <person name="Okwuonu G."/>
            <person name="Ongeri F."/>
            <person name="Pham C."/>
            <person name="Simmons D."/>
            <person name="Wilczek-Boney K."/>
            <person name="Hale W."/>
            <person name="Jakkamsetti A."/>
            <person name="Pham P."/>
            <person name="Ruth R."/>
            <person name="San Lucas F."/>
            <person name="Warren J."/>
            <person name="Zhang J."/>
            <person name="Zhao Z."/>
            <person name="Zhou C."/>
            <person name="Zhu D."/>
            <person name="Lee S."/>
            <person name="Bess C."/>
            <person name="Blankenburg K."/>
            <person name="Forbes L."/>
            <person name="Fu Q."/>
            <person name="Gubbala S."/>
            <person name="Hirani K."/>
            <person name="Jayaseelan J.C."/>
            <person name="Lara F."/>
            <person name="Munidasa M."/>
            <person name="Palculict T."/>
            <person name="Patil S."/>
            <person name="Pu L.-L."/>
            <person name="Saada N."/>
            <person name="Tang L."/>
            <person name="Weissenberger G."/>
            <person name="Zhu Y."/>
            <person name="Hemphill L."/>
            <person name="Shang Y."/>
            <person name="Youmans B."/>
            <person name="Ayvaz T."/>
            <person name="Ross M."/>
            <person name="Santibanez J."/>
            <person name="Aqrawi P."/>
            <person name="Gross S."/>
            <person name="Joshi V."/>
            <person name="Fowler G."/>
            <person name="Nazareth L."/>
            <person name="Reid J."/>
            <person name="Worley K."/>
            <person name="Petrosino J."/>
            <person name="Highlander S."/>
            <person name="Gibbs R."/>
        </authorList>
    </citation>
    <scope>NUCLEOTIDE SEQUENCE [LARGE SCALE GENOMIC DNA]</scope>
    <source>
        <strain evidence="10 11">DSM 15606</strain>
    </source>
</reference>
<feature type="binding site" evidence="4">
    <location>
        <position position="198"/>
    </location>
    <ligand>
        <name>substrate</name>
    </ligand>
</feature>
<dbReference type="Gene3D" id="3.90.110.10">
    <property type="entry name" value="Lactate dehydrogenase/glycoside hydrolase, family 4, C-terminal"/>
    <property type="match status" value="1"/>
</dbReference>
<name>E6MS72_9BACT</name>
<comment type="similarity">
    <text evidence="1">Belongs to the LDH/MDH superfamily. MDH type 2 family.</text>
</comment>
<dbReference type="SUPFAM" id="SSF51735">
    <property type="entry name" value="NAD(P)-binding Rossmann-fold domains"/>
    <property type="match status" value="1"/>
</dbReference>
<evidence type="ECO:0000256" key="7">
    <source>
        <dbReference type="SAM" id="Phobius"/>
    </source>
</evidence>
<evidence type="ECO:0000256" key="2">
    <source>
        <dbReference type="ARBA" id="ARBA00023002"/>
    </source>
</evidence>
<proteinExistence type="inferred from homology"/>
<dbReference type="GO" id="GO:0006108">
    <property type="term" value="P:malate metabolic process"/>
    <property type="evidence" value="ECO:0007669"/>
    <property type="project" value="InterPro"/>
</dbReference>
<dbReference type="InterPro" id="IPR036291">
    <property type="entry name" value="NAD(P)-bd_dom_sf"/>
</dbReference>
<feature type="binding site" evidence="5">
    <location>
        <begin position="166"/>
        <end position="168"/>
    </location>
    <ligand>
        <name>NAD(+)</name>
        <dbReference type="ChEBI" id="CHEBI:57540"/>
    </ligand>
</feature>
<keyword evidence="7" id="KW-0812">Transmembrane</keyword>
<keyword evidence="5" id="KW-0520">NAD</keyword>
<dbReference type="SUPFAM" id="SSF56327">
    <property type="entry name" value="LDH C-terminal domain-like"/>
    <property type="match status" value="1"/>
</dbReference>
<sequence>MFFKIKQQIISSKSTLYLWIFTNFVVVKPIGIRFLNKTIFITIMKYLSNDKLVIVGAGGMIGSNMVQSALMLGLTPNICLYDIFEPGVHGVYDEMAQCAFPGANLCYTTDPEKAFTGAKYIISSGGAPRKEGMTREDLLKGNCKIAAEFGDNIKKYCPNVEHVVVIFNPADVTALTTLIHSGLKPNQLTSLAALDSTRLQQALAEEFGVQQDKVTGAHTYGGHGEQMAVFASQVKVDGKPLAEMNLSETRWEEIKHHTVQGGSNIIKLRGRSSFQSPAYNAVKMIEAAMGGEKFTLPAGCYVCNDKLGFKNVMMAMPTTIDKTGVHFTEPTGTKEEMDGLQKSYEHLCKMRDEIVELGIVPSVDKWNEMNPNI</sequence>
<dbReference type="AlphaFoldDB" id="E6MS72"/>
<dbReference type="Pfam" id="PF00056">
    <property type="entry name" value="Ldh_1_N"/>
    <property type="match status" value="1"/>
</dbReference>
<evidence type="ECO:0000313" key="11">
    <source>
        <dbReference type="Proteomes" id="UP000003874"/>
    </source>
</evidence>
<organism evidence="10 11">
    <name type="scientific">Segatella salivae DSM 15606</name>
    <dbReference type="NCBI Taxonomy" id="888832"/>
    <lineage>
        <taxon>Bacteria</taxon>
        <taxon>Pseudomonadati</taxon>
        <taxon>Bacteroidota</taxon>
        <taxon>Bacteroidia</taxon>
        <taxon>Bacteroidales</taxon>
        <taxon>Prevotellaceae</taxon>
        <taxon>Segatella</taxon>
    </lineage>
</organism>
<dbReference type="STRING" id="888832.HMPREF9420_2340"/>
<evidence type="ECO:0000256" key="6">
    <source>
        <dbReference type="RuleBase" id="RU003369"/>
    </source>
</evidence>
<dbReference type="EMBL" id="AEQO01000177">
    <property type="protein sequence ID" value="EFV03518.1"/>
    <property type="molecule type" value="Genomic_DNA"/>
</dbReference>
<keyword evidence="7" id="KW-1133">Transmembrane helix</keyword>
<evidence type="ECO:0000313" key="10">
    <source>
        <dbReference type="EMBL" id="EFV03518.1"/>
    </source>
</evidence>
<dbReference type="InterPro" id="IPR015955">
    <property type="entry name" value="Lactate_DH/Glyco_Ohase_4_C"/>
</dbReference>
<dbReference type="InterPro" id="IPR001557">
    <property type="entry name" value="L-lactate/malate_DH"/>
</dbReference>
<keyword evidence="11" id="KW-1185">Reference proteome</keyword>
<dbReference type="PIRSF" id="PIRSF000102">
    <property type="entry name" value="Lac_mal_DH"/>
    <property type="match status" value="1"/>
</dbReference>